<proteinExistence type="predicted"/>
<sequence length="80" mass="9352">MGCLAEVLGSFSDVNFKCKKENQKYLIEFILFFSNYDLKSLAELLEVNLLFLSQVVSGKYYLNEDRALKLLKWFLIFIGE</sequence>
<reference evidence="1 2" key="1">
    <citation type="journal article" date="2011" name="BMC Genomics">
        <title>Insight into cross-talk between intra-amoebal pathogens.</title>
        <authorList>
            <person name="Gimenez G."/>
            <person name="Bertelli C."/>
            <person name="Moliner C."/>
            <person name="Robert C."/>
            <person name="Raoult D."/>
            <person name="Fournier P.E."/>
            <person name="Greub G."/>
        </authorList>
    </citation>
    <scope>NUCLEOTIDE SEQUENCE [LARGE SCALE GENOMIC DNA]</scope>
    <source>
        <strain evidence="1 2">LLAP12</strain>
    </source>
</reference>
<keyword evidence="2" id="KW-1185">Reference proteome</keyword>
<dbReference type="Proteomes" id="UP000002770">
    <property type="component" value="Unassembled WGS sequence"/>
</dbReference>
<dbReference type="GO" id="GO:0003677">
    <property type="term" value="F:DNA binding"/>
    <property type="evidence" value="ECO:0007669"/>
    <property type="project" value="InterPro"/>
</dbReference>
<dbReference type="InParanoid" id="G9ENH2"/>
<protein>
    <recommendedName>
        <fullName evidence="3">XRE family transcriptional regulator</fullName>
    </recommendedName>
</protein>
<evidence type="ECO:0000313" key="2">
    <source>
        <dbReference type="Proteomes" id="UP000002770"/>
    </source>
</evidence>
<dbReference type="SUPFAM" id="SSF47413">
    <property type="entry name" value="lambda repressor-like DNA-binding domains"/>
    <property type="match status" value="1"/>
</dbReference>
<gene>
    <name evidence="1" type="ORF">LDG_6795</name>
</gene>
<dbReference type="OrthoDB" id="5638807at2"/>
<dbReference type="STRING" id="658187.LDG_6795"/>
<dbReference type="AlphaFoldDB" id="G9ENH2"/>
<evidence type="ECO:0008006" key="3">
    <source>
        <dbReference type="Google" id="ProtNLM"/>
    </source>
</evidence>
<organism evidence="1 2">
    <name type="scientific">Legionella drancourtii LLAP12</name>
    <dbReference type="NCBI Taxonomy" id="658187"/>
    <lineage>
        <taxon>Bacteria</taxon>
        <taxon>Pseudomonadati</taxon>
        <taxon>Pseudomonadota</taxon>
        <taxon>Gammaproteobacteria</taxon>
        <taxon>Legionellales</taxon>
        <taxon>Legionellaceae</taxon>
        <taxon>Legionella</taxon>
    </lineage>
</organism>
<dbReference type="eggNOG" id="ENOG5031ECK">
    <property type="taxonomic scope" value="Bacteria"/>
</dbReference>
<dbReference type="InterPro" id="IPR010982">
    <property type="entry name" value="Lambda_DNA-bd_dom_sf"/>
</dbReference>
<dbReference type="RefSeq" id="WP_006870724.1">
    <property type="nucleotide sequence ID" value="NZ_JH413817.1"/>
</dbReference>
<accession>G9ENH2</accession>
<dbReference type="EMBL" id="JH413817">
    <property type="protein sequence ID" value="EHL31333.1"/>
    <property type="molecule type" value="Genomic_DNA"/>
</dbReference>
<evidence type="ECO:0000313" key="1">
    <source>
        <dbReference type="EMBL" id="EHL31333.1"/>
    </source>
</evidence>
<dbReference type="HOGENOM" id="CLU_195970_0_0_6"/>
<name>G9ENH2_9GAMM</name>